<evidence type="ECO:0000313" key="7">
    <source>
        <dbReference type="Proteomes" id="UP000580856"/>
    </source>
</evidence>
<evidence type="ECO:0000313" key="6">
    <source>
        <dbReference type="EMBL" id="NJB68007.1"/>
    </source>
</evidence>
<feature type="transmembrane region" description="Helical" evidence="5">
    <location>
        <begin position="88"/>
        <end position="106"/>
    </location>
</feature>
<feature type="transmembrane region" description="Helical" evidence="5">
    <location>
        <begin position="126"/>
        <end position="145"/>
    </location>
</feature>
<dbReference type="PANTHER" id="PTHR43359">
    <property type="entry name" value="FORMATE HYDROGENLYASE SUBUNIT 4"/>
    <property type="match status" value="1"/>
</dbReference>
<comment type="subcellular location">
    <subcellularLocation>
        <location evidence="1">Membrane</location>
        <topology evidence="1">Multi-pass membrane protein</topology>
    </subcellularLocation>
</comment>
<dbReference type="AlphaFoldDB" id="A0A846QLE4"/>
<dbReference type="Proteomes" id="UP000580856">
    <property type="component" value="Unassembled WGS sequence"/>
</dbReference>
<dbReference type="EMBL" id="JAATJA010000002">
    <property type="protein sequence ID" value="NJB68007.1"/>
    <property type="molecule type" value="Genomic_DNA"/>
</dbReference>
<dbReference type="InterPro" id="IPR052561">
    <property type="entry name" value="ComplexI_Subunit1"/>
</dbReference>
<dbReference type="GO" id="GO:0005886">
    <property type="term" value="C:plasma membrane"/>
    <property type="evidence" value="ECO:0007669"/>
    <property type="project" value="TreeGrafter"/>
</dbReference>
<comment type="caution">
    <text evidence="6">The sequence shown here is derived from an EMBL/GenBank/DDBJ whole genome shotgun (WGS) entry which is preliminary data.</text>
</comment>
<dbReference type="RefSeq" id="WP_209280138.1">
    <property type="nucleotide sequence ID" value="NZ_JAATJA010000002.1"/>
</dbReference>
<accession>A0A846QLE4</accession>
<evidence type="ECO:0000256" key="1">
    <source>
        <dbReference type="ARBA" id="ARBA00004141"/>
    </source>
</evidence>
<keyword evidence="4 5" id="KW-0472">Membrane</keyword>
<dbReference type="PANTHER" id="PTHR43359:SF1">
    <property type="entry name" value="FORMATE HYDROGENLYASE SUBUNIT 4-RELATED"/>
    <property type="match status" value="1"/>
</dbReference>
<keyword evidence="7" id="KW-1185">Reference proteome</keyword>
<sequence>MITKILLVFIGLVAAPLAGGLIAGLDRKVTAWMQSRQGPPITQAFYDVAKLFGKEKMVANTWQVFCAWVYMVAAALSVVLFFLQSDLLLIFFVQAIGAVFLVMGAMSVPSPYSQVGAQRELIQVLTYEPLLILVFVSIYLVTGSFNISDIVAVEKPLLLKLPLMFIVLGYALTIKLRKSPFDFSTSHHGHQELVKGVLTEYSGPFLGLIELAHWFETILVLGICALFWTTSWYGMAILLTATYFAEIVIDNTMARMTWRWMLKYVWSIGLAMSFVNLIWLHAAS</sequence>
<dbReference type="InterPro" id="IPR001694">
    <property type="entry name" value="NADH_UbQ_OxRdtase_su1/FPO"/>
</dbReference>
<evidence type="ECO:0000256" key="5">
    <source>
        <dbReference type="SAM" id="Phobius"/>
    </source>
</evidence>
<feature type="transmembrane region" description="Helical" evidence="5">
    <location>
        <begin position="218"/>
        <end position="244"/>
    </location>
</feature>
<feature type="transmembrane region" description="Helical" evidence="5">
    <location>
        <begin position="157"/>
        <end position="174"/>
    </location>
</feature>
<evidence type="ECO:0000256" key="2">
    <source>
        <dbReference type="ARBA" id="ARBA00022692"/>
    </source>
</evidence>
<protein>
    <submittedName>
        <fullName evidence="6">Ech hydrogenase subunit B</fullName>
    </submittedName>
</protein>
<keyword evidence="2 5" id="KW-0812">Transmembrane</keyword>
<gene>
    <name evidence="6" type="ORF">GGQ74_001680</name>
</gene>
<feature type="transmembrane region" description="Helical" evidence="5">
    <location>
        <begin position="264"/>
        <end position="282"/>
    </location>
</feature>
<evidence type="ECO:0000256" key="4">
    <source>
        <dbReference type="ARBA" id="ARBA00023136"/>
    </source>
</evidence>
<name>A0A846QLE4_9BACT</name>
<keyword evidence="3 5" id="KW-1133">Transmembrane helix</keyword>
<dbReference type="Pfam" id="PF00146">
    <property type="entry name" value="NADHdh"/>
    <property type="match status" value="1"/>
</dbReference>
<reference evidence="6 7" key="1">
    <citation type="submission" date="2020-03" db="EMBL/GenBank/DDBJ databases">
        <title>Genomic Encyclopedia of Type Strains, Phase IV (KMG-IV): sequencing the most valuable type-strain genomes for metagenomic binning, comparative biology and taxonomic classification.</title>
        <authorList>
            <person name="Goeker M."/>
        </authorList>
    </citation>
    <scope>NUCLEOTIDE SEQUENCE [LARGE SCALE GENOMIC DNA]</scope>
    <source>
        <strain evidence="6 7">DSM 24233</strain>
    </source>
</reference>
<feature type="transmembrane region" description="Helical" evidence="5">
    <location>
        <begin position="62"/>
        <end position="83"/>
    </location>
</feature>
<organism evidence="6 7">
    <name type="scientific">Desulfobaculum xiamenense</name>
    <dbReference type="NCBI Taxonomy" id="995050"/>
    <lineage>
        <taxon>Bacteria</taxon>
        <taxon>Pseudomonadati</taxon>
        <taxon>Thermodesulfobacteriota</taxon>
        <taxon>Desulfovibrionia</taxon>
        <taxon>Desulfovibrionales</taxon>
        <taxon>Desulfovibrionaceae</taxon>
        <taxon>Desulfobaculum</taxon>
    </lineage>
</organism>
<proteinExistence type="predicted"/>
<evidence type="ECO:0000256" key="3">
    <source>
        <dbReference type="ARBA" id="ARBA00022989"/>
    </source>
</evidence>